<dbReference type="EMBL" id="CP012542">
    <property type="protein sequence ID" value="QCD44707.1"/>
    <property type="molecule type" value="Genomic_DNA"/>
</dbReference>
<keyword evidence="4" id="KW-1185">Reference proteome</keyword>
<feature type="compositionally biased region" description="Basic and acidic residues" evidence="1">
    <location>
        <begin position="1151"/>
        <end position="1161"/>
    </location>
</feature>
<evidence type="ECO:0000313" key="4">
    <source>
        <dbReference type="Proteomes" id="UP000503264"/>
    </source>
</evidence>
<feature type="region of interest" description="Disordered" evidence="1">
    <location>
        <begin position="1151"/>
        <end position="1199"/>
    </location>
</feature>
<name>A0A6G5QEM4_9BACT</name>
<proteinExistence type="predicted"/>
<evidence type="ECO:0000256" key="1">
    <source>
        <dbReference type="SAM" id="MobiDB-lite"/>
    </source>
</evidence>
<reference evidence="2 4" key="1">
    <citation type="submission" date="2016-07" db="EMBL/GenBank/DDBJ databases">
        <title>Comparative genomics of the Campylobacter concisus group.</title>
        <authorList>
            <person name="Miller W.G."/>
            <person name="Yee E."/>
            <person name="Chapman M.H."/>
            <person name="Huynh S."/>
            <person name="Bono J.L."/>
            <person name="On S.L.W."/>
            <person name="StLeger J."/>
            <person name="Foster G."/>
            <person name="Parker C.T."/>
        </authorList>
    </citation>
    <scope>NUCLEOTIDE SEQUENCE [LARGE SCALE GENOMIC DNA]</scope>
    <source>
        <strain evidence="2 4">CCUG 21559</strain>
    </source>
</reference>
<protein>
    <submittedName>
        <fullName evidence="2">Uncharacterized protein</fullName>
    </submittedName>
</protein>
<accession>A0A6G5QEM4</accession>
<organism evidence="2 4">
    <name type="scientific">Campylobacter mucosalis CCUG 21559</name>
    <dbReference type="NCBI Taxonomy" id="1032067"/>
    <lineage>
        <taxon>Bacteria</taxon>
        <taxon>Pseudomonadati</taxon>
        <taxon>Campylobacterota</taxon>
        <taxon>Epsilonproteobacteria</taxon>
        <taxon>Campylobacterales</taxon>
        <taxon>Campylobacteraceae</taxon>
        <taxon>Campylobacter</taxon>
    </lineage>
</organism>
<evidence type="ECO:0000313" key="2">
    <source>
        <dbReference type="EMBL" id="QCD44118.1"/>
    </source>
</evidence>
<dbReference type="RefSeq" id="WP_171993372.1">
    <property type="nucleotide sequence ID" value="NZ_CP012542.1"/>
</dbReference>
<evidence type="ECO:0000313" key="3">
    <source>
        <dbReference type="EMBL" id="QCD44707.1"/>
    </source>
</evidence>
<dbReference type="EMBL" id="CP012542">
    <property type="protein sequence ID" value="QCD44118.1"/>
    <property type="molecule type" value="Genomic_DNA"/>
</dbReference>
<gene>
    <name evidence="2" type="ORF">CMUC_0304</name>
    <name evidence="3" type="ORF">CMUC_0918</name>
</gene>
<sequence>MKFDFNGQDEITIGFKNNQPIKIRASGQGVFKNENGGLSIDIDDDKLQGIKLIGQERPQMPNVGLDGRAIPKAPMINEATQKERSILDDIAGFGSDLKRTAKAVWDDSIFGAYGTTSNKAEHIKTDIAKAQNNQGLLSSLFSSDEAQKENALKLQNDYDKLAKAYGYDLGAVVENDKIYFGKMGDDGKIYTLDATPSIRNQIGANKGEIIGGLAGGAIGALTRNPGYGRAIAGAVGSALGSGGGAGVDYKQRAETLGDEVDTAGLLKRMGEGAVDDLAAAGALAATLKLGKPSLKLGGKILDNSLIATGFRQIANDNMGGAQKQLSQTLGGDEAVERALNSAKNALDEDAYKNFVNADKTYKIPQTPFNTLNKGVDFLNDNVIAPIEKGVKRVLQGENISEKEADMLLSALGDENGAKVILNSVANDPQAFSVAVQKLLKLNSSQKAGLDNAFKDSINAIESIKNFDAQVKGDFDEVIKTLDSEFNTAGIDLSALNTDVKNALKNVLSDNGEISKRINNAIDSGGLKGLQDARAFINLSKNKMADANDALSYQRGLELDNAKEIIDNAVDEALNQFEKINPKIGESARELLNTARSDYKSLKEVTGSDLYKRMTGSMKDTNDLTNALIKSVDNQSGLNLDEILSRMPQANREQIENSLLKNIIDSFTNEGITDFKGAIQTLNKMPFRTQKALNAVEQLNANAGLLNNSGEILNRLKKMSPKQYELSQGMSEKVVNRGQVMIANRLMDKIKSRIPYYGNNRALHNHIANALKNSGDLNALIKNLDDIPPQSTDTLTRKQLEIFKNEIVPEIRQIVKETTEQEAKEAQNAINVNKNPSIDELNALQRQGENFNIVRESEPKTDYNARLDLAPNVRDLSKLTTDEITADLEYLANKHPEIFNKPSEVFKLIREIKDNPTHYFNNNRLDYALLVKRLENDKIGKLAINKENGEVKHATKVSDRDLKRLKKVSDKNQEADTSIIPTFISQGSKSQSELGLPKMSLASGDALLPHADTMPTGALKLENKSHLAKPTDDIIPQNFNIVGESKPYQYAEQNFKAEQWINDLSGVLNDEWVANLKSLAIKHPEMFKSEADVFRVIKEIKDNPTHFFKNNNERNALIGKELKNGKFGEVGINKESGQIVHTTQINKEKRVKELNKRQERELGNTSLQSDRSARLSRHSDTSQTMATAKAGSVADENIIPKNEAKSEVSLENSDDFTPFSHPIIGGGLLGGGLNGVERDENGDVKLDFDEFVRGFFGGALGTKLASLGLKKSNPSFYNRIMGYANKYPKVAQTDPAMLGDMLRRGKDKELREIENNIT</sequence>
<feature type="compositionally biased region" description="Basic and acidic residues" evidence="1">
    <location>
        <begin position="1170"/>
        <end position="1179"/>
    </location>
</feature>
<dbReference type="Proteomes" id="UP000503264">
    <property type="component" value="Chromosome"/>
</dbReference>